<gene>
    <name evidence="1" type="ORF">VKT23_006284</name>
</gene>
<evidence type="ECO:0000313" key="1">
    <source>
        <dbReference type="EMBL" id="KAK7464120.1"/>
    </source>
</evidence>
<keyword evidence="2" id="KW-1185">Reference proteome</keyword>
<accession>A0ABR1JQ70</accession>
<organism evidence="1 2">
    <name type="scientific">Marasmiellus scandens</name>
    <dbReference type="NCBI Taxonomy" id="2682957"/>
    <lineage>
        <taxon>Eukaryota</taxon>
        <taxon>Fungi</taxon>
        <taxon>Dikarya</taxon>
        <taxon>Basidiomycota</taxon>
        <taxon>Agaricomycotina</taxon>
        <taxon>Agaricomycetes</taxon>
        <taxon>Agaricomycetidae</taxon>
        <taxon>Agaricales</taxon>
        <taxon>Marasmiineae</taxon>
        <taxon>Omphalotaceae</taxon>
        <taxon>Marasmiellus</taxon>
    </lineage>
</organism>
<proteinExistence type="predicted"/>
<dbReference type="Proteomes" id="UP001498398">
    <property type="component" value="Unassembled WGS sequence"/>
</dbReference>
<sequence>MQGGYFRRELMKASVQGSTDLDSRRRYSSTLGEEDWVCASGRVQRLLKLQGFGPRLFGLTDEGTGVEMDQSASTHLAGLCIGKLEKPIPWSQTLTASQVPSGSVPDQTSVQRPEAIILKNGDRCKRNSWVVWKCWLHDKMPAALSLGQITELIQFRGGGGASSGCADVVTVRRALRGETHDTYHMPQPELLNEYFVVKPAELDCVVNVQHNCHDHKCPITRSRVVWREREDSNEKMSQVSHISPQEVILNTAQMRSAASIRPFRRNAPVENRDVVVTDAVWAEVANRKKAAQTRPEPAVPNPNPPPFPPSFSVSHAQPSVASLPLVYERHYGALQMSYNQPPYNRAFRPSPLAGPIHGVGRFISSGSFDTSLQTHLHHTFSQSSYNNDTHI</sequence>
<reference evidence="1 2" key="1">
    <citation type="submission" date="2024-01" db="EMBL/GenBank/DDBJ databases">
        <title>A draft genome for the cacao thread blight pathogen Marasmiellus scandens.</title>
        <authorList>
            <person name="Baruah I.K."/>
            <person name="Leung J."/>
            <person name="Bukari Y."/>
            <person name="Amoako-Attah I."/>
            <person name="Meinhardt L.W."/>
            <person name="Bailey B.A."/>
            <person name="Cohen S.P."/>
        </authorList>
    </citation>
    <scope>NUCLEOTIDE SEQUENCE [LARGE SCALE GENOMIC DNA]</scope>
    <source>
        <strain evidence="1 2">GH-19</strain>
    </source>
</reference>
<name>A0ABR1JQ70_9AGAR</name>
<comment type="caution">
    <text evidence="1">The sequence shown here is derived from an EMBL/GenBank/DDBJ whole genome shotgun (WGS) entry which is preliminary data.</text>
</comment>
<dbReference type="EMBL" id="JBANRG010000008">
    <property type="protein sequence ID" value="KAK7464120.1"/>
    <property type="molecule type" value="Genomic_DNA"/>
</dbReference>
<protein>
    <submittedName>
        <fullName evidence="1">Uncharacterized protein</fullName>
    </submittedName>
</protein>
<evidence type="ECO:0000313" key="2">
    <source>
        <dbReference type="Proteomes" id="UP001498398"/>
    </source>
</evidence>